<comment type="caution">
    <text evidence="2">The sequence shown here is derived from an EMBL/GenBank/DDBJ whole genome shotgun (WGS) entry which is preliminary data.</text>
</comment>
<name>A0A844LXJ6_9GAMM</name>
<feature type="compositionally biased region" description="Basic and acidic residues" evidence="1">
    <location>
        <begin position="42"/>
        <end position="61"/>
    </location>
</feature>
<proteinExistence type="predicted"/>
<dbReference type="Proteomes" id="UP000442109">
    <property type="component" value="Unassembled WGS sequence"/>
</dbReference>
<sequence>MTRSFNTLLPYSSAISRFKPALLSMLIGCSMVVTGCNQAPKTKADASTDNTESKTELKTDTNTDNNEQTAQQPQNDPDAQPMMSTQDKPLEINWRALDSGEQAVDPKSFKYPFALDSDAVQAQAKFSGISPEQAQHSLTVGMASNEPLEKLLDQLADSYVSHSYSEKDAKLIVYTTPNVTPSKYDYVIKHEFARGLILPIEIMPSPEGKADAASNTAAH</sequence>
<accession>A0A844LXJ6</accession>
<dbReference type="AlphaFoldDB" id="A0A844LXJ6"/>
<reference evidence="2 3" key="1">
    <citation type="journal article" date="2019" name="PLoS ONE">
        <title>Pup mortality in New Zealand sea lions (Phocarctos hookeri) at Enderby Island, Auckland Islands, 2013-18.</title>
        <authorList>
            <person name="Michael S.A."/>
            <person name="Hayman D.T.S."/>
            <person name="Gray R."/>
            <person name="Zhang J."/>
            <person name="Rogers L."/>
            <person name="Roe W.D."/>
        </authorList>
    </citation>
    <scope>NUCLEOTIDE SEQUENCE [LARGE SCALE GENOMIC DNA]</scope>
    <source>
        <strain evidence="2 3">SM868</strain>
    </source>
</reference>
<gene>
    <name evidence="2" type="ORF">GB996_00865</name>
</gene>
<evidence type="ECO:0000313" key="2">
    <source>
        <dbReference type="EMBL" id="MUG31344.1"/>
    </source>
</evidence>
<dbReference type="EMBL" id="WFKQ01000001">
    <property type="protein sequence ID" value="MUG31344.1"/>
    <property type="molecule type" value="Genomic_DNA"/>
</dbReference>
<feature type="region of interest" description="Disordered" evidence="1">
    <location>
        <begin position="40"/>
        <end position="84"/>
    </location>
</feature>
<feature type="compositionally biased region" description="Low complexity" evidence="1">
    <location>
        <begin position="68"/>
        <end position="81"/>
    </location>
</feature>
<dbReference type="OrthoDB" id="6647431at2"/>
<evidence type="ECO:0000256" key="1">
    <source>
        <dbReference type="SAM" id="MobiDB-lite"/>
    </source>
</evidence>
<protein>
    <submittedName>
        <fullName evidence="2">Uncharacterized protein</fullName>
    </submittedName>
</protein>
<organism evidence="2 3">
    <name type="scientific">Psychrobacter sanguinis</name>
    <dbReference type="NCBI Taxonomy" id="861445"/>
    <lineage>
        <taxon>Bacteria</taxon>
        <taxon>Pseudomonadati</taxon>
        <taxon>Pseudomonadota</taxon>
        <taxon>Gammaproteobacteria</taxon>
        <taxon>Moraxellales</taxon>
        <taxon>Moraxellaceae</taxon>
        <taxon>Psychrobacter</taxon>
    </lineage>
</organism>
<dbReference type="RefSeq" id="WP_155586591.1">
    <property type="nucleotide sequence ID" value="NZ_WFKQ01000001.1"/>
</dbReference>
<evidence type="ECO:0000313" key="3">
    <source>
        <dbReference type="Proteomes" id="UP000442109"/>
    </source>
</evidence>
<keyword evidence="3" id="KW-1185">Reference proteome</keyword>